<dbReference type="NCBIfam" id="TIGR01443">
    <property type="entry name" value="intein_Cterm"/>
    <property type="match status" value="1"/>
</dbReference>
<dbReference type="Proteomes" id="UP000749040">
    <property type="component" value="Unassembled WGS sequence"/>
</dbReference>
<gene>
    <name evidence="2" type="ORF">ITX44_34055</name>
</gene>
<evidence type="ECO:0008006" key="4">
    <source>
        <dbReference type="Google" id="ProtNLM"/>
    </source>
</evidence>
<evidence type="ECO:0000256" key="1">
    <source>
        <dbReference type="SAM" id="MobiDB-lite"/>
    </source>
</evidence>
<dbReference type="PROSITE" id="PS50818">
    <property type="entry name" value="INTEIN_C_TER"/>
    <property type="match status" value="1"/>
</dbReference>
<dbReference type="Gene3D" id="2.170.16.10">
    <property type="entry name" value="Hedgehog/Intein (Hint) domain"/>
    <property type="match status" value="1"/>
</dbReference>
<organism evidence="2 3">
    <name type="scientific">Actinacidiphila acididurans</name>
    <dbReference type="NCBI Taxonomy" id="2784346"/>
    <lineage>
        <taxon>Bacteria</taxon>
        <taxon>Bacillati</taxon>
        <taxon>Actinomycetota</taxon>
        <taxon>Actinomycetes</taxon>
        <taxon>Kitasatosporales</taxon>
        <taxon>Streptomycetaceae</taxon>
        <taxon>Actinacidiphila</taxon>
    </lineage>
</organism>
<proteinExistence type="predicted"/>
<protein>
    <recommendedName>
        <fullName evidence="4">Intein C-terminal splicing domain-containing protein</fullName>
    </recommendedName>
</protein>
<sequence>MLGALGASHHAGLSPADVSAAPVAATAPAPVDAGPVRADSARAAAHAGPSVTPSAPADGRLTTTFHHPFYDETRTAFVEAKSLHVGDLLQTPTGSAQVTSLHLFHAHTTTYDLTVGDLHTYYVEAGGTPVLVHNCGNEEIAAQLKSRVDDLHNLLPEGAQGRRSTAIIRAVDGDGNFHDVVGWSGGAKRGLDRLIKEGLQDGEEMSDRVAGDAETSALSHIRSQGWTPIAGASNRPVCPWCQNALFDSFSKSVGPARSVGPSDGTAILGRINPCLAVEN</sequence>
<evidence type="ECO:0000313" key="2">
    <source>
        <dbReference type="EMBL" id="MBM9509487.1"/>
    </source>
</evidence>
<comment type="caution">
    <text evidence="2">The sequence shown here is derived from an EMBL/GenBank/DDBJ whole genome shotgun (WGS) entry which is preliminary data.</text>
</comment>
<evidence type="ECO:0000313" key="3">
    <source>
        <dbReference type="Proteomes" id="UP000749040"/>
    </source>
</evidence>
<dbReference type="InterPro" id="IPR036844">
    <property type="entry name" value="Hint_dom_sf"/>
</dbReference>
<feature type="region of interest" description="Disordered" evidence="1">
    <location>
        <begin position="29"/>
        <end position="59"/>
    </location>
</feature>
<dbReference type="SUPFAM" id="SSF51294">
    <property type="entry name" value="Hedgehog/intein (Hint) domain"/>
    <property type="match status" value="1"/>
</dbReference>
<feature type="compositionally biased region" description="Low complexity" evidence="1">
    <location>
        <begin position="29"/>
        <end position="51"/>
    </location>
</feature>
<reference evidence="2 3" key="1">
    <citation type="submission" date="2021-01" db="EMBL/GenBank/DDBJ databases">
        <title>Streptomyces acididurans sp. nov., isolated from a peat swamp forest soil.</title>
        <authorList>
            <person name="Chantavorakit T."/>
            <person name="Duangmal K."/>
        </authorList>
    </citation>
    <scope>NUCLEOTIDE SEQUENCE [LARGE SCALE GENOMIC DNA]</scope>
    <source>
        <strain evidence="2 3">KK5PA1</strain>
    </source>
</reference>
<dbReference type="InterPro" id="IPR030934">
    <property type="entry name" value="Intein_C"/>
</dbReference>
<name>A0ABS2U2B2_9ACTN</name>
<keyword evidence="3" id="KW-1185">Reference proteome</keyword>
<dbReference type="Pfam" id="PF07591">
    <property type="entry name" value="PT-HINT"/>
    <property type="match status" value="1"/>
</dbReference>
<dbReference type="EMBL" id="JADKYB010000026">
    <property type="protein sequence ID" value="MBM9509487.1"/>
    <property type="molecule type" value="Genomic_DNA"/>
</dbReference>
<accession>A0ABS2U2B2</accession>